<dbReference type="Pfam" id="PF00144">
    <property type="entry name" value="Beta-lactamase"/>
    <property type="match status" value="1"/>
</dbReference>
<evidence type="ECO:0000313" key="4">
    <source>
        <dbReference type="Proteomes" id="UP001326110"/>
    </source>
</evidence>
<sequence>MPNCTFFASTLRCCVTFLFVCGGGFHAQAHSSDVTASLRNYFSQCHAARVCNGSVLVARAGKVVYEDAFGDVGIDGQGTLSTAHAFDIGSVSKQFTAAAVLRLVDHGKLRLDDTVDRHLPGFPYPRMTLRQLLNHSAGVPDAMAHYTQLLRSGKANAPMLGEDVVQVLAATAAVPKSAPGERFEYSNTGYLLLARVVSHVTGLSFADFLQREFFGPLRMSNTGLRMPGNEAGIAARAYGFRGAADGQRRPYDQIPGFYMQGAGGIYSTVGDLLIWSRALRSGVAMSANAWREATTPTRLQDGSLVPYGFGFGLRPSALQQPRISHGGHWRAFKAELSHLPAQDIDIVILSNNGEDKGVDAASRAVEAILASQAYEPVQKPGSKALSGNK</sequence>
<dbReference type="InterPro" id="IPR023650">
    <property type="entry name" value="Beta-lactam_class-A_AS"/>
</dbReference>
<organism evidence="3 4">
    <name type="scientific">Duganella zoogloeoides</name>
    <dbReference type="NCBI Taxonomy" id="75659"/>
    <lineage>
        <taxon>Bacteria</taxon>
        <taxon>Pseudomonadati</taxon>
        <taxon>Pseudomonadota</taxon>
        <taxon>Betaproteobacteria</taxon>
        <taxon>Burkholderiales</taxon>
        <taxon>Oxalobacteraceae</taxon>
        <taxon>Telluria group</taxon>
        <taxon>Duganella</taxon>
    </lineage>
</organism>
<dbReference type="InterPro" id="IPR050491">
    <property type="entry name" value="AmpC-like"/>
</dbReference>
<dbReference type="EC" id="3.1.1.103" evidence="3"/>
<dbReference type="PROSITE" id="PS00146">
    <property type="entry name" value="BETA_LACTAMASE_A"/>
    <property type="match status" value="1"/>
</dbReference>
<dbReference type="PANTHER" id="PTHR46825">
    <property type="entry name" value="D-ALANYL-D-ALANINE-CARBOXYPEPTIDASE/ENDOPEPTIDASE AMPH"/>
    <property type="match status" value="1"/>
</dbReference>
<dbReference type="GO" id="GO:0016787">
    <property type="term" value="F:hydrolase activity"/>
    <property type="evidence" value="ECO:0007669"/>
    <property type="project" value="UniProtKB-KW"/>
</dbReference>
<keyword evidence="3" id="KW-0378">Hydrolase</keyword>
<evidence type="ECO:0000256" key="1">
    <source>
        <dbReference type="SAM" id="SignalP"/>
    </source>
</evidence>
<keyword evidence="4" id="KW-1185">Reference proteome</keyword>
<dbReference type="InterPro" id="IPR001466">
    <property type="entry name" value="Beta-lactam-related"/>
</dbReference>
<feature type="chain" id="PRO_5045388133" evidence="1">
    <location>
        <begin position="30"/>
        <end position="389"/>
    </location>
</feature>
<dbReference type="InterPro" id="IPR012338">
    <property type="entry name" value="Beta-lactam/transpept-like"/>
</dbReference>
<evidence type="ECO:0000259" key="2">
    <source>
        <dbReference type="Pfam" id="PF00144"/>
    </source>
</evidence>
<evidence type="ECO:0000313" key="3">
    <source>
        <dbReference type="EMBL" id="WQH05048.1"/>
    </source>
</evidence>
<dbReference type="RefSeq" id="WP_019923842.1">
    <property type="nucleotide sequence ID" value="NZ_CP140152.1"/>
</dbReference>
<dbReference type="EMBL" id="CP140152">
    <property type="protein sequence ID" value="WQH05048.1"/>
    <property type="molecule type" value="Genomic_DNA"/>
</dbReference>
<keyword evidence="1" id="KW-0732">Signal</keyword>
<dbReference type="SUPFAM" id="SSF56601">
    <property type="entry name" value="beta-lactamase/transpeptidase-like"/>
    <property type="match status" value="1"/>
</dbReference>
<gene>
    <name evidence="3" type="ORF">SR858_01505</name>
</gene>
<dbReference type="Gene3D" id="3.40.710.10">
    <property type="entry name" value="DD-peptidase/beta-lactamase superfamily"/>
    <property type="match status" value="1"/>
</dbReference>
<name>A0ABZ0XZP5_9BURK</name>
<feature type="domain" description="Beta-lactamase-related" evidence="2">
    <location>
        <begin position="42"/>
        <end position="362"/>
    </location>
</feature>
<proteinExistence type="predicted"/>
<feature type="signal peptide" evidence="1">
    <location>
        <begin position="1"/>
        <end position="29"/>
    </location>
</feature>
<protein>
    <submittedName>
        <fullName evidence="3">Serine hydrolase domain-containing protein</fullName>
        <ecNumber evidence="3">3.1.1.103</ecNumber>
    </submittedName>
</protein>
<dbReference type="Proteomes" id="UP001326110">
    <property type="component" value="Chromosome"/>
</dbReference>
<dbReference type="PANTHER" id="PTHR46825:SF9">
    <property type="entry name" value="BETA-LACTAMASE-RELATED DOMAIN-CONTAINING PROTEIN"/>
    <property type="match status" value="1"/>
</dbReference>
<accession>A0ABZ0XZP5</accession>
<reference evidence="3 4" key="1">
    <citation type="submission" date="2023-11" db="EMBL/GenBank/DDBJ databases">
        <title>MicrobeMod: A computational toolkit for identifying prokaryotic methylation and restriction-modification with nanopore sequencing.</title>
        <authorList>
            <person name="Crits-Christoph A."/>
            <person name="Kang S.C."/>
            <person name="Lee H."/>
            <person name="Ostrov N."/>
        </authorList>
    </citation>
    <scope>NUCLEOTIDE SEQUENCE [LARGE SCALE GENOMIC DNA]</scope>
    <source>
        <strain evidence="3 4">ATCC 25935</strain>
    </source>
</reference>